<evidence type="ECO:0000256" key="8">
    <source>
        <dbReference type="ARBA" id="ARBA00022989"/>
    </source>
</evidence>
<dbReference type="InterPro" id="IPR005467">
    <property type="entry name" value="His_kinase_dom"/>
</dbReference>
<dbReference type="Pfam" id="PF00512">
    <property type="entry name" value="HisKA"/>
    <property type="match status" value="1"/>
</dbReference>
<keyword evidence="7" id="KW-0418">Kinase</keyword>
<gene>
    <name evidence="13" type="ORF">HF320_01200</name>
</gene>
<organism evidence="13 14">
    <name type="scientific">Collinsella acetigenes</name>
    <dbReference type="NCBI Taxonomy" id="2713419"/>
    <lineage>
        <taxon>Bacteria</taxon>
        <taxon>Bacillati</taxon>
        <taxon>Actinomycetota</taxon>
        <taxon>Coriobacteriia</taxon>
        <taxon>Coriobacteriales</taxon>
        <taxon>Coriobacteriaceae</taxon>
        <taxon>Collinsella</taxon>
    </lineage>
</organism>
<evidence type="ECO:0000259" key="12">
    <source>
        <dbReference type="PROSITE" id="PS50109"/>
    </source>
</evidence>
<evidence type="ECO:0000256" key="10">
    <source>
        <dbReference type="ARBA" id="ARBA00023136"/>
    </source>
</evidence>
<keyword evidence="6 11" id="KW-0812">Transmembrane</keyword>
<comment type="caution">
    <text evidence="13">The sequence shown here is derived from an EMBL/GenBank/DDBJ whole genome shotgun (WGS) entry which is preliminary data.</text>
</comment>
<comment type="catalytic activity">
    <reaction evidence="1">
        <text>ATP + protein L-histidine = ADP + protein N-phospho-L-histidine.</text>
        <dbReference type="EC" id="2.7.13.3"/>
    </reaction>
</comment>
<dbReference type="InterPro" id="IPR036097">
    <property type="entry name" value="HisK_dim/P_sf"/>
</dbReference>
<evidence type="ECO:0000256" key="1">
    <source>
        <dbReference type="ARBA" id="ARBA00000085"/>
    </source>
</evidence>
<dbReference type="InterPro" id="IPR003594">
    <property type="entry name" value="HATPase_dom"/>
</dbReference>
<keyword evidence="9" id="KW-0902">Two-component regulatory system</keyword>
<dbReference type="EC" id="2.7.13.3" evidence="3"/>
<dbReference type="PANTHER" id="PTHR45436:SF5">
    <property type="entry name" value="SENSOR HISTIDINE KINASE TRCS"/>
    <property type="match status" value="1"/>
</dbReference>
<dbReference type="Pfam" id="PF02518">
    <property type="entry name" value="HATPase_c"/>
    <property type="match status" value="1"/>
</dbReference>
<dbReference type="RefSeq" id="WP_169276712.1">
    <property type="nucleotide sequence ID" value="NZ_JABBCP010000001.1"/>
</dbReference>
<comment type="subcellular location">
    <subcellularLocation>
        <location evidence="2">Cell membrane</location>
    </subcellularLocation>
</comment>
<keyword evidence="14" id="KW-1185">Reference proteome</keyword>
<evidence type="ECO:0000313" key="14">
    <source>
        <dbReference type="Proteomes" id="UP000546970"/>
    </source>
</evidence>
<evidence type="ECO:0000313" key="13">
    <source>
        <dbReference type="EMBL" id="NMF54952.1"/>
    </source>
</evidence>
<dbReference type="EMBL" id="JABBCP010000001">
    <property type="protein sequence ID" value="NMF54952.1"/>
    <property type="molecule type" value="Genomic_DNA"/>
</dbReference>
<keyword evidence="5" id="KW-0808">Transferase</keyword>
<name>A0A7X9UAM3_9ACTN</name>
<dbReference type="GO" id="GO:0005886">
    <property type="term" value="C:plasma membrane"/>
    <property type="evidence" value="ECO:0007669"/>
    <property type="project" value="UniProtKB-SubCell"/>
</dbReference>
<reference evidence="13 14" key="1">
    <citation type="submission" date="2020-04" db="EMBL/GenBank/DDBJ databases">
        <title>Collinsella sp. KGMB02528 nov., an anaerobic actinobacterium isolated from human feces.</title>
        <authorList>
            <person name="Han K.-I."/>
            <person name="Eom M.K."/>
            <person name="Kim J.-S."/>
            <person name="Lee K.C."/>
            <person name="Suh M.K."/>
            <person name="Park S.-H."/>
            <person name="Lee J.H."/>
            <person name="Kang S.W."/>
            <person name="Park J.-E."/>
            <person name="Oh B.S."/>
            <person name="Yu S.Y."/>
            <person name="Choi S.-H."/>
            <person name="Lee D.H."/>
            <person name="Yoon H."/>
            <person name="Kim B.-Y."/>
            <person name="Lee J.H."/>
            <person name="Lee J.-S."/>
        </authorList>
    </citation>
    <scope>NUCLEOTIDE SEQUENCE [LARGE SCALE GENOMIC DNA]</scope>
    <source>
        <strain evidence="13 14">KGMB02528</strain>
    </source>
</reference>
<evidence type="ECO:0000256" key="9">
    <source>
        <dbReference type="ARBA" id="ARBA00023012"/>
    </source>
</evidence>
<keyword evidence="4" id="KW-0597">Phosphoprotein</keyword>
<dbReference type="SUPFAM" id="SSF47384">
    <property type="entry name" value="Homodimeric domain of signal transducing histidine kinase"/>
    <property type="match status" value="1"/>
</dbReference>
<feature type="transmembrane region" description="Helical" evidence="11">
    <location>
        <begin position="185"/>
        <end position="212"/>
    </location>
</feature>
<dbReference type="SUPFAM" id="SSF55874">
    <property type="entry name" value="ATPase domain of HSP90 chaperone/DNA topoisomerase II/histidine kinase"/>
    <property type="match status" value="1"/>
</dbReference>
<accession>A0A7X9UAM3</accession>
<feature type="domain" description="Histidine kinase" evidence="12">
    <location>
        <begin position="228"/>
        <end position="438"/>
    </location>
</feature>
<dbReference type="SMART" id="SM00388">
    <property type="entry name" value="HisKA"/>
    <property type="match status" value="1"/>
</dbReference>
<evidence type="ECO:0000256" key="11">
    <source>
        <dbReference type="SAM" id="Phobius"/>
    </source>
</evidence>
<dbReference type="InterPro" id="IPR003661">
    <property type="entry name" value="HisK_dim/P_dom"/>
</dbReference>
<evidence type="ECO:0000256" key="5">
    <source>
        <dbReference type="ARBA" id="ARBA00022679"/>
    </source>
</evidence>
<dbReference type="Proteomes" id="UP000546970">
    <property type="component" value="Unassembled WGS sequence"/>
</dbReference>
<keyword evidence="10 11" id="KW-0472">Membrane</keyword>
<dbReference type="PROSITE" id="PS50109">
    <property type="entry name" value="HIS_KIN"/>
    <property type="match status" value="1"/>
</dbReference>
<dbReference type="InterPro" id="IPR004358">
    <property type="entry name" value="Sig_transdc_His_kin-like_C"/>
</dbReference>
<dbReference type="InterPro" id="IPR050428">
    <property type="entry name" value="TCS_sensor_his_kinase"/>
</dbReference>
<dbReference type="PANTHER" id="PTHR45436">
    <property type="entry name" value="SENSOR HISTIDINE KINASE YKOH"/>
    <property type="match status" value="1"/>
</dbReference>
<dbReference type="Gene3D" id="1.10.287.130">
    <property type="match status" value="1"/>
</dbReference>
<evidence type="ECO:0000256" key="6">
    <source>
        <dbReference type="ARBA" id="ARBA00022692"/>
    </source>
</evidence>
<evidence type="ECO:0000256" key="2">
    <source>
        <dbReference type="ARBA" id="ARBA00004236"/>
    </source>
</evidence>
<dbReference type="CDD" id="cd00082">
    <property type="entry name" value="HisKA"/>
    <property type="match status" value="1"/>
</dbReference>
<dbReference type="Gene3D" id="3.30.565.10">
    <property type="entry name" value="Histidine kinase-like ATPase, C-terminal domain"/>
    <property type="match status" value="1"/>
</dbReference>
<dbReference type="InterPro" id="IPR036890">
    <property type="entry name" value="HATPase_C_sf"/>
</dbReference>
<evidence type="ECO:0000256" key="4">
    <source>
        <dbReference type="ARBA" id="ARBA00022553"/>
    </source>
</evidence>
<dbReference type="GO" id="GO:0000155">
    <property type="term" value="F:phosphorelay sensor kinase activity"/>
    <property type="evidence" value="ECO:0007669"/>
    <property type="project" value="InterPro"/>
</dbReference>
<proteinExistence type="predicted"/>
<dbReference type="AlphaFoldDB" id="A0A7X9UAM3"/>
<dbReference type="PRINTS" id="PR00344">
    <property type="entry name" value="BCTRLSENSOR"/>
</dbReference>
<dbReference type="SMART" id="SM00387">
    <property type="entry name" value="HATPase_c"/>
    <property type="match status" value="1"/>
</dbReference>
<protein>
    <recommendedName>
        <fullName evidence="3">histidine kinase</fullName>
        <ecNumber evidence="3">2.7.13.3</ecNumber>
    </recommendedName>
</protein>
<evidence type="ECO:0000256" key="3">
    <source>
        <dbReference type="ARBA" id="ARBA00012438"/>
    </source>
</evidence>
<evidence type="ECO:0000256" key="7">
    <source>
        <dbReference type="ARBA" id="ARBA00022777"/>
    </source>
</evidence>
<sequence length="438" mass="47584">MEKRLRQKFVLVAMLSVAAALALILVVINAVNYQSVCRMADDRIEAIVENGGSFPGVFGADGAQDGQGETSDASVVILEELSATYIDRSYGLGKRAADIMDKEAPYDTRYFTVTVNGDGTIAGVDVNHVAATTAQDACTYALQVSTKSAKHGFYGAYRYRVVDTDEGSLYVFVDCSRELSNFEAFLGASAAIGMGAWLLVFILMVIFSRVAVRPIVESYRKQQRFITDASHEIKTPLAVISAANDVLEIEAGESEWTQSIAAQVTRLKSLTERLVFLARMDEGATQFEKTDLDLSELVEYASEPFCAVAESRGKRLVRDMETGLRIQGDISALSQVVELLLDNATRYASEGSEIELTLKRRSRGGVTLQVSNAVDTMPQGDLERLFDRFYRADASRNSQTGGSGVGLSVVQAIVEAHSGSIRAQALDAHTICFTVTLP</sequence>
<keyword evidence="8 11" id="KW-1133">Transmembrane helix</keyword>